<reference evidence="1" key="1">
    <citation type="submission" date="2021-06" db="EMBL/GenBank/DDBJ databases">
        <authorList>
            <person name="Kallberg Y."/>
            <person name="Tangrot J."/>
            <person name="Rosling A."/>
        </authorList>
    </citation>
    <scope>NUCLEOTIDE SEQUENCE</scope>
    <source>
        <strain evidence="1">AZ414A</strain>
    </source>
</reference>
<comment type="caution">
    <text evidence="1">The sequence shown here is derived from an EMBL/GenBank/DDBJ whole genome shotgun (WGS) entry which is preliminary data.</text>
</comment>
<gene>
    <name evidence="1" type="ORF">DEBURN_LOCUS11602</name>
</gene>
<dbReference type="OrthoDB" id="550575at2759"/>
<feature type="non-terminal residue" evidence="1">
    <location>
        <position position="1"/>
    </location>
</feature>
<evidence type="ECO:0000313" key="1">
    <source>
        <dbReference type="EMBL" id="CAG8656004.1"/>
    </source>
</evidence>
<dbReference type="Gene3D" id="3.80.10.10">
    <property type="entry name" value="Ribonuclease Inhibitor"/>
    <property type="match status" value="1"/>
</dbReference>
<proteinExistence type="predicted"/>
<feature type="non-terminal residue" evidence="1">
    <location>
        <position position="89"/>
    </location>
</feature>
<dbReference type="AlphaFoldDB" id="A0A9N9DX16"/>
<accession>A0A9N9DX16</accession>
<organism evidence="1 2">
    <name type="scientific">Diversispora eburnea</name>
    <dbReference type="NCBI Taxonomy" id="1213867"/>
    <lineage>
        <taxon>Eukaryota</taxon>
        <taxon>Fungi</taxon>
        <taxon>Fungi incertae sedis</taxon>
        <taxon>Mucoromycota</taxon>
        <taxon>Glomeromycotina</taxon>
        <taxon>Glomeromycetes</taxon>
        <taxon>Diversisporales</taxon>
        <taxon>Diversisporaceae</taxon>
        <taxon>Diversispora</taxon>
    </lineage>
</organism>
<dbReference type="EMBL" id="CAJVPK010007367">
    <property type="protein sequence ID" value="CAG8656004.1"/>
    <property type="molecule type" value="Genomic_DNA"/>
</dbReference>
<dbReference type="Proteomes" id="UP000789706">
    <property type="component" value="Unassembled WGS sequence"/>
</dbReference>
<sequence length="89" mass="10195">FYFNEAHWITDRTISCILNSCSNLRCLGILASREKIKDATTLVQTHLKLEYLDFVYVMAFRNDSLIVAIIRSSPNLKHFNISGNDIGDE</sequence>
<protein>
    <submittedName>
        <fullName evidence="1">8900_t:CDS:1</fullName>
    </submittedName>
</protein>
<dbReference type="InterPro" id="IPR032675">
    <property type="entry name" value="LRR_dom_sf"/>
</dbReference>
<keyword evidence="2" id="KW-1185">Reference proteome</keyword>
<name>A0A9N9DX16_9GLOM</name>
<evidence type="ECO:0000313" key="2">
    <source>
        <dbReference type="Proteomes" id="UP000789706"/>
    </source>
</evidence>
<dbReference type="SUPFAM" id="SSF52047">
    <property type="entry name" value="RNI-like"/>
    <property type="match status" value="1"/>
</dbReference>